<name>A0AAW7XG43_9GAMM</name>
<protein>
    <recommendedName>
        <fullName evidence="3">Carboxypeptidase regulatory-like domain-containing protein</fullName>
    </recommendedName>
</protein>
<dbReference type="Proteomes" id="UP001169862">
    <property type="component" value="Unassembled WGS sequence"/>
</dbReference>
<sequence length="540" mass="61448">MSPTGKSSNAPLCKGCIVDRNGQPVSQVQVVSHIVNAAKPQVPQSDVSDEKGHFLIAFDALQAAGDGQLKIDFLREGVPVRVTQRLVGLDDVNSPVIMYELDEHTQATADTEAHYNKKESIPTVAITSHDFMTDEHEAMWASIQNVTVNIGFANFLAYVDKELANSSCAINGAHQTTIDEHSQLFNNYGVNSYELLDSITEKFMYERIFDHEAPKHGDYLQHIVDSKLPDWQVESRQDECSGSRLQLGRQHLKPLAFCPIELIWSYWIEESLLMQAFNRIALRFQNRSSVKQGPDPLAHLEIDPLRPLNNLIWGFIQNEGKRLSLVRRAYEYDHHYGIQLQGTAVPKLRPADSRVGFLGEFHKLLHIASEFHRQTDDVTVRADPFPVMNAIYDVHIKLAEGAHNQFGDLPTVARKEMLMMQWIMARPEMREFLNGRLMVPQSEGWMDRVEHMKRIQGWPNHSMQHFVNLANFGEQLMVSIRNINWSQVKQSSVAGSWATYWRESIQGYMHSYRAVTGIDILDNDPRMSDNPSAAIYKQSA</sequence>
<gene>
    <name evidence="1" type="ORF">Q4490_02015</name>
</gene>
<evidence type="ECO:0000313" key="2">
    <source>
        <dbReference type="Proteomes" id="UP001169862"/>
    </source>
</evidence>
<comment type="caution">
    <text evidence="1">The sequence shown here is derived from an EMBL/GenBank/DDBJ whole genome shotgun (WGS) entry which is preliminary data.</text>
</comment>
<evidence type="ECO:0008006" key="3">
    <source>
        <dbReference type="Google" id="ProtNLM"/>
    </source>
</evidence>
<evidence type="ECO:0000313" key="1">
    <source>
        <dbReference type="EMBL" id="MDO6452328.1"/>
    </source>
</evidence>
<reference evidence="1" key="1">
    <citation type="submission" date="2023-07" db="EMBL/GenBank/DDBJ databases">
        <title>Genome content predicts the carbon catabolic preferences of heterotrophic bacteria.</title>
        <authorList>
            <person name="Gralka M."/>
        </authorList>
    </citation>
    <scope>NUCLEOTIDE SEQUENCE</scope>
    <source>
        <strain evidence="1">I2M16</strain>
    </source>
</reference>
<dbReference type="EMBL" id="JAUOPG010000001">
    <property type="protein sequence ID" value="MDO6452328.1"/>
    <property type="molecule type" value="Genomic_DNA"/>
</dbReference>
<dbReference type="AlphaFoldDB" id="A0AAW7XG43"/>
<proteinExistence type="predicted"/>
<accession>A0AAW7XG43</accession>
<organism evidence="1 2">
    <name type="scientific">Neptunomonas phycophila</name>
    <dbReference type="NCBI Taxonomy" id="1572645"/>
    <lineage>
        <taxon>Bacteria</taxon>
        <taxon>Pseudomonadati</taxon>
        <taxon>Pseudomonadota</taxon>
        <taxon>Gammaproteobacteria</taxon>
        <taxon>Oceanospirillales</taxon>
        <taxon>Oceanospirillaceae</taxon>
        <taxon>Neptunomonas</taxon>
    </lineage>
</organism>
<dbReference type="RefSeq" id="WP_303548322.1">
    <property type="nucleotide sequence ID" value="NZ_JAUOPG010000001.1"/>
</dbReference>